<feature type="signal peptide" evidence="1">
    <location>
        <begin position="1"/>
        <end position="36"/>
    </location>
</feature>
<keyword evidence="3" id="KW-1185">Reference proteome</keyword>
<keyword evidence="1" id="KW-0732">Signal</keyword>
<dbReference type="InterPro" id="IPR025737">
    <property type="entry name" value="FApF"/>
</dbReference>
<organism evidence="2 3">
    <name type="scientific">Syntrophus gentianae</name>
    <dbReference type="NCBI Taxonomy" id="43775"/>
    <lineage>
        <taxon>Bacteria</taxon>
        <taxon>Pseudomonadati</taxon>
        <taxon>Thermodesulfobacteriota</taxon>
        <taxon>Syntrophia</taxon>
        <taxon>Syntrophales</taxon>
        <taxon>Syntrophaceae</taxon>
        <taxon>Syntrophus</taxon>
    </lineage>
</organism>
<name>A0A1H8ACJ3_9BACT</name>
<gene>
    <name evidence="2" type="ORF">SAMN04489760_13411</name>
</gene>
<dbReference type="Proteomes" id="UP000198744">
    <property type="component" value="Unassembled WGS sequence"/>
</dbReference>
<dbReference type="RefSeq" id="WP_217639012.1">
    <property type="nucleotide sequence ID" value="NZ_FOBS01000034.1"/>
</dbReference>
<dbReference type="Pfam" id="PF13557">
    <property type="entry name" value="Phenol_MetA_deg"/>
    <property type="match status" value="1"/>
</dbReference>
<accession>A0A1H8ACJ3</accession>
<dbReference type="EMBL" id="FOBS01000034">
    <property type="protein sequence ID" value="SEM68273.1"/>
    <property type="molecule type" value="Genomic_DNA"/>
</dbReference>
<evidence type="ECO:0000313" key="3">
    <source>
        <dbReference type="Proteomes" id="UP000198744"/>
    </source>
</evidence>
<dbReference type="AlphaFoldDB" id="A0A1H8ACJ3"/>
<feature type="chain" id="PRO_5011749061" evidence="1">
    <location>
        <begin position="37"/>
        <end position="267"/>
    </location>
</feature>
<evidence type="ECO:0000313" key="2">
    <source>
        <dbReference type="EMBL" id="SEM68273.1"/>
    </source>
</evidence>
<sequence>MEGVWLTLVRMSKKILFPFILFSLICLTASIPAAFAAIPLITDDTGTQGKGKFQLEVLGEYDHDKEDGIKGETQGVTASLTYGILDPVDIVLSVPYSFWREKEGGCTEKDDGLADLAIEAKWRFFEKDGFSLALKPGLTLPTGDEDKGLGAGRVTEYLFLLASKEMDPWAFHLNVAYIRNENKNDERDDLWHVSLASSYEIFKPLKLVGDIGMEQNPDPCSSIDPAYILGGFIYSPLENLDFGLGIKGGLTDTEADVSVRGGITWRF</sequence>
<dbReference type="STRING" id="43775.SAMN04489760_13411"/>
<proteinExistence type="predicted"/>
<protein>
    <submittedName>
        <fullName evidence="2">Putative MetA-pathway of phenol degradation</fullName>
    </submittedName>
</protein>
<reference evidence="2 3" key="1">
    <citation type="submission" date="2016-10" db="EMBL/GenBank/DDBJ databases">
        <authorList>
            <person name="de Groot N.N."/>
        </authorList>
    </citation>
    <scope>NUCLEOTIDE SEQUENCE [LARGE SCALE GENOMIC DNA]</scope>
    <source>
        <strain evidence="2 3">DSM 8423</strain>
    </source>
</reference>
<evidence type="ECO:0000256" key="1">
    <source>
        <dbReference type="SAM" id="SignalP"/>
    </source>
</evidence>